<dbReference type="InterPro" id="IPR000515">
    <property type="entry name" value="MetI-like"/>
</dbReference>
<keyword evidence="4 8" id="KW-0812">Transmembrane</keyword>
<evidence type="ECO:0000256" key="7">
    <source>
        <dbReference type="ARBA" id="ARBA00023136"/>
    </source>
</evidence>
<reference evidence="10 11" key="1">
    <citation type="submission" date="2019-01" db="EMBL/GenBank/DDBJ databases">
        <title>Draft genomes of a novel of Aminipila strains.</title>
        <authorList>
            <person name="Ma S."/>
        </authorList>
    </citation>
    <scope>NUCLEOTIDE SEQUENCE [LARGE SCALE GENOMIC DNA]</scope>
    <source>
        <strain evidence="11">JN-39</strain>
    </source>
</reference>
<organism evidence="10 11">
    <name type="scientific">Aminipila luticellarii</name>
    <dbReference type="NCBI Taxonomy" id="2507160"/>
    <lineage>
        <taxon>Bacteria</taxon>
        <taxon>Bacillati</taxon>
        <taxon>Bacillota</taxon>
        <taxon>Clostridia</taxon>
        <taxon>Peptostreptococcales</taxon>
        <taxon>Anaerovoracaceae</taxon>
        <taxon>Aminipila</taxon>
    </lineage>
</organism>
<dbReference type="InterPro" id="IPR010065">
    <property type="entry name" value="AA_ABC_transptr_permease_3TM"/>
</dbReference>
<evidence type="ECO:0000256" key="2">
    <source>
        <dbReference type="ARBA" id="ARBA00022448"/>
    </source>
</evidence>
<dbReference type="EMBL" id="CP035281">
    <property type="protein sequence ID" value="QAT44168.1"/>
    <property type="molecule type" value="Genomic_DNA"/>
</dbReference>
<comment type="subcellular location">
    <subcellularLocation>
        <location evidence="1 8">Cell membrane</location>
        <topology evidence="1 8">Multi-pass membrane protein</topology>
    </subcellularLocation>
</comment>
<dbReference type="InterPro" id="IPR043429">
    <property type="entry name" value="ArtM/GltK/GlnP/TcyL/YhdX-like"/>
</dbReference>
<keyword evidence="7 8" id="KW-0472">Membrane</keyword>
<sequence length="235" mass="26457">MNYVGVLMPTLLQGAWVTVKLFAFTLILSLPLGLPFALGSNSKFAPFRWISKTYIWIFRGTPLMLQLFFFYFFIPIVMDLRLDAFTTAVITFVLNYASYLAEIYRGGIESIDKGQYEAAQSLGLSRRQTMFGIILPQTIKRVLPAVSNEAITLIKDTALVSVLSVGELLKASSSAVNRDVNATAFAIAAIIYLIFTFLLTLLTGYLEKHYSKYEGKEVQTVNEKRRSGIWKIFCK</sequence>
<evidence type="ECO:0000256" key="4">
    <source>
        <dbReference type="ARBA" id="ARBA00022692"/>
    </source>
</evidence>
<evidence type="ECO:0000256" key="5">
    <source>
        <dbReference type="ARBA" id="ARBA00022970"/>
    </source>
</evidence>
<dbReference type="Gene3D" id="1.10.3720.10">
    <property type="entry name" value="MetI-like"/>
    <property type="match status" value="1"/>
</dbReference>
<dbReference type="InterPro" id="IPR035906">
    <property type="entry name" value="MetI-like_sf"/>
</dbReference>
<dbReference type="Pfam" id="PF00528">
    <property type="entry name" value="BPD_transp_1"/>
    <property type="match status" value="1"/>
</dbReference>
<feature type="transmembrane region" description="Helical" evidence="8">
    <location>
        <begin position="182"/>
        <end position="206"/>
    </location>
</feature>
<protein>
    <submittedName>
        <fullName evidence="10">Amino acid ABC transporter permease</fullName>
    </submittedName>
</protein>
<accession>A0A410PYZ1</accession>
<feature type="transmembrane region" description="Helical" evidence="8">
    <location>
        <begin position="15"/>
        <end position="34"/>
    </location>
</feature>
<dbReference type="GO" id="GO:0043190">
    <property type="term" value="C:ATP-binding cassette (ABC) transporter complex"/>
    <property type="evidence" value="ECO:0007669"/>
    <property type="project" value="InterPro"/>
</dbReference>
<evidence type="ECO:0000313" key="10">
    <source>
        <dbReference type="EMBL" id="QAT44168.1"/>
    </source>
</evidence>
<dbReference type="PANTHER" id="PTHR30614:SF0">
    <property type="entry name" value="L-CYSTINE TRANSPORT SYSTEM PERMEASE PROTEIN TCYL"/>
    <property type="match status" value="1"/>
</dbReference>
<keyword evidence="2 8" id="KW-0813">Transport</keyword>
<dbReference type="NCBIfam" id="TIGR01726">
    <property type="entry name" value="HEQRo_perm_3TM"/>
    <property type="match status" value="1"/>
</dbReference>
<feature type="transmembrane region" description="Helical" evidence="8">
    <location>
        <begin position="54"/>
        <end position="74"/>
    </location>
</feature>
<dbReference type="AlphaFoldDB" id="A0A410PYZ1"/>
<dbReference type="CDD" id="cd06261">
    <property type="entry name" value="TM_PBP2"/>
    <property type="match status" value="1"/>
</dbReference>
<evidence type="ECO:0000256" key="8">
    <source>
        <dbReference type="RuleBase" id="RU363032"/>
    </source>
</evidence>
<evidence type="ECO:0000259" key="9">
    <source>
        <dbReference type="PROSITE" id="PS50928"/>
    </source>
</evidence>
<keyword evidence="3" id="KW-1003">Cell membrane</keyword>
<keyword evidence="5" id="KW-0029">Amino-acid transport</keyword>
<feature type="domain" description="ABC transmembrane type-1" evidence="9">
    <location>
        <begin position="15"/>
        <end position="203"/>
    </location>
</feature>
<dbReference type="PANTHER" id="PTHR30614">
    <property type="entry name" value="MEMBRANE COMPONENT OF AMINO ACID ABC TRANSPORTER"/>
    <property type="match status" value="1"/>
</dbReference>
<dbReference type="Proteomes" id="UP000287601">
    <property type="component" value="Chromosome"/>
</dbReference>
<evidence type="ECO:0000313" key="11">
    <source>
        <dbReference type="Proteomes" id="UP000287601"/>
    </source>
</evidence>
<dbReference type="GO" id="GO:0006865">
    <property type="term" value="P:amino acid transport"/>
    <property type="evidence" value="ECO:0007669"/>
    <property type="project" value="UniProtKB-KW"/>
</dbReference>
<dbReference type="GO" id="GO:0022857">
    <property type="term" value="F:transmembrane transporter activity"/>
    <property type="evidence" value="ECO:0007669"/>
    <property type="project" value="InterPro"/>
</dbReference>
<dbReference type="SUPFAM" id="SSF161098">
    <property type="entry name" value="MetI-like"/>
    <property type="match status" value="1"/>
</dbReference>
<comment type="similarity">
    <text evidence="8">Belongs to the binding-protein-dependent transport system permease family.</text>
</comment>
<dbReference type="FunFam" id="1.10.3720.10:FF:000006">
    <property type="entry name" value="Glutamate/aspartate ABC transporter, permease protein GltK"/>
    <property type="match status" value="1"/>
</dbReference>
<dbReference type="PROSITE" id="PS50928">
    <property type="entry name" value="ABC_TM1"/>
    <property type="match status" value="1"/>
</dbReference>
<keyword evidence="11" id="KW-1185">Reference proteome</keyword>
<dbReference type="KEGG" id="amij:EQM06_12060"/>
<evidence type="ECO:0000256" key="1">
    <source>
        <dbReference type="ARBA" id="ARBA00004651"/>
    </source>
</evidence>
<evidence type="ECO:0000256" key="3">
    <source>
        <dbReference type="ARBA" id="ARBA00022475"/>
    </source>
</evidence>
<proteinExistence type="inferred from homology"/>
<keyword evidence="6 8" id="KW-1133">Transmembrane helix</keyword>
<name>A0A410PYZ1_9FIRM</name>
<evidence type="ECO:0000256" key="6">
    <source>
        <dbReference type="ARBA" id="ARBA00022989"/>
    </source>
</evidence>
<gene>
    <name evidence="10" type="ORF">EQM06_12060</name>
</gene>
<dbReference type="OrthoDB" id="9787841at2"/>